<dbReference type="CDD" id="cd04301">
    <property type="entry name" value="NAT_SF"/>
    <property type="match status" value="1"/>
</dbReference>
<dbReference type="InterPro" id="IPR016181">
    <property type="entry name" value="Acyl_CoA_acyltransferase"/>
</dbReference>
<dbReference type="OrthoDB" id="3216107at2"/>
<dbReference type="Pfam" id="PF00583">
    <property type="entry name" value="Acetyltransf_1"/>
    <property type="match status" value="1"/>
</dbReference>
<dbReference type="PROSITE" id="PS51186">
    <property type="entry name" value="GNAT"/>
    <property type="match status" value="1"/>
</dbReference>
<protein>
    <submittedName>
        <fullName evidence="3">Uncharacterized protein</fullName>
    </submittedName>
</protein>
<keyword evidence="2" id="KW-0012">Acyltransferase</keyword>
<dbReference type="RefSeq" id="WP_052139171.1">
    <property type="nucleotide sequence ID" value="NZ_BJMC01000016.1"/>
</dbReference>
<gene>
    <name evidence="3" type="ORF">KR76_27005</name>
</gene>
<dbReference type="HOGENOM" id="CLU_123909_0_0_11"/>
<dbReference type="AlphaFoldDB" id="A0A0C5XC27"/>
<evidence type="ECO:0000313" key="4">
    <source>
        <dbReference type="Proteomes" id="UP000030300"/>
    </source>
</evidence>
<keyword evidence="4" id="KW-1185">Reference proteome</keyword>
<dbReference type="STRING" id="2045.KR76_27005"/>
<name>A0A0C5XC27_NOCSI</name>
<dbReference type="Gene3D" id="3.40.630.30">
    <property type="match status" value="1"/>
</dbReference>
<dbReference type="KEGG" id="psim:KR76_27005"/>
<evidence type="ECO:0000313" key="3">
    <source>
        <dbReference type="EMBL" id="AJR18855.1"/>
    </source>
</evidence>
<accession>A0A0C5XC27</accession>
<dbReference type="InterPro" id="IPR000182">
    <property type="entry name" value="GNAT_dom"/>
</dbReference>
<dbReference type="GO" id="GO:0016747">
    <property type="term" value="F:acyltransferase activity, transferring groups other than amino-acyl groups"/>
    <property type="evidence" value="ECO:0007669"/>
    <property type="project" value="InterPro"/>
</dbReference>
<reference evidence="3 4" key="1">
    <citation type="journal article" date="2015" name="Genome Announc.">
        <title>Complete Genome Sequence of Steroid-Transforming Nocardioides simplex VKM Ac-2033D.</title>
        <authorList>
            <person name="Shtratnikova V.Y."/>
            <person name="Schelkunov M.I."/>
            <person name="Pekov Y.A."/>
            <person name="Fokina V.V."/>
            <person name="Logacheva M.D."/>
            <person name="Sokolov S.L."/>
            <person name="Bragin E.Y."/>
            <person name="Ashapkin V.V."/>
            <person name="Donova M.V."/>
        </authorList>
    </citation>
    <scope>NUCLEOTIDE SEQUENCE [LARGE SCALE GENOMIC DNA]</scope>
    <source>
        <strain evidence="3 4">VKM Ac-2033D</strain>
    </source>
</reference>
<evidence type="ECO:0000256" key="1">
    <source>
        <dbReference type="ARBA" id="ARBA00022679"/>
    </source>
</evidence>
<dbReference type="EMBL" id="CP009896">
    <property type="protein sequence ID" value="AJR18855.1"/>
    <property type="molecule type" value="Genomic_DNA"/>
</dbReference>
<proteinExistence type="predicted"/>
<organism evidence="3 4">
    <name type="scientific">Nocardioides simplex</name>
    <name type="common">Arthrobacter simplex</name>
    <dbReference type="NCBI Taxonomy" id="2045"/>
    <lineage>
        <taxon>Bacteria</taxon>
        <taxon>Bacillati</taxon>
        <taxon>Actinomycetota</taxon>
        <taxon>Actinomycetes</taxon>
        <taxon>Propionibacteriales</taxon>
        <taxon>Nocardioidaceae</taxon>
        <taxon>Pimelobacter</taxon>
    </lineage>
</organism>
<dbReference type="InterPro" id="IPR050832">
    <property type="entry name" value="Bact_Acetyltransf"/>
</dbReference>
<dbReference type="SUPFAM" id="SSF55729">
    <property type="entry name" value="Acyl-CoA N-acyltransferases (Nat)"/>
    <property type="match status" value="1"/>
</dbReference>
<dbReference type="Proteomes" id="UP000030300">
    <property type="component" value="Chromosome"/>
</dbReference>
<keyword evidence="1" id="KW-0808">Transferase</keyword>
<sequence length="179" mass="19153">MQDLGSPRIRPRRAADLPALADVLFAQQPETRYPYRNPLPVPVEQFLHADDARAAWTAELGGRPVGHVCWTAPDDAGERDRHCAEAHGCSVADLGWVSTLFVGAAARGHGVGRMLLDTVVADVRRAGRRPCLEVLPLHAAAHGLYRAVGWTEAARVSAPWAPPDVPVVLMVLPGADGPA</sequence>
<evidence type="ECO:0000256" key="2">
    <source>
        <dbReference type="ARBA" id="ARBA00023315"/>
    </source>
</evidence>
<dbReference type="PANTHER" id="PTHR43877">
    <property type="entry name" value="AMINOALKYLPHOSPHONATE N-ACETYLTRANSFERASE-RELATED-RELATED"/>
    <property type="match status" value="1"/>
</dbReference>
<dbReference type="GeneID" id="96612386"/>